<name>A0A3B7MQZ9_9BACT</name>
<dbReference type="KEGG" id="pseg:D3H65_17895"/>
<evidence type="ECO:0000313" key="2">
    <source>
        <dbReference type="Proteomes" id="UP000263900"/>
    </source>
</evidence>
<dbReference type="SUPFAM" id="SSF49464">
    <property type="entry name" value="Carboxypeptidase regulatory domain-like"/>
    <property type="match status" value="1"/>
</dbReference>
<evidence type="ECO:0000313" key="1">
    <source>
        <dbReference type="EMBL" id="AXY75739.1"/>
    </source>
</evidence>
<gene>
    <name evidence="1" type="ORF">D3H65_17895</name>
</gene>
<keyword evidence="2" id="KW-1185">Reference proteome</keyword>
<dbReference type="AlphaFoldDB" id="A0A3B7MQZ9"/>
<dbReference type="Proteomes" id="UP000263900">
    <property type="component" value="Chromosome"/>
</dbReference>
<reference evidence="1 2" key="1">
    <citation type="submission" date="2018-09" db="EMBL/GenBank/DDBJ databases">
        <title>Genome sequencing of strain 6GH32-13.</title>
        <authorList>
            <person name="Weon H.-Y."/>
            <person name="Heo J."/>
            <person name="Kwon S.-W."/>
        </authorList>
    </citation>
    <scope>NUCLEOTIDE SEQUENCE [LARGE SCALE GENOMIC DNA]</scope>
    <source>
        <strain evidence="1 2">5GH32-13</strain>
    </source>
</reference>
<dbReference type="OrthoDB" id="676678at2"/>
<dbReference type="EMBL" id="CP032157">
    <property type="protein sequence ID" value="AXY75739.1"/>
    <property type="molecule type" value="Genomic_DNA"/>
</dbReference>
<organism evidence="1 2">
    <name type="scientific">Paraflavitalea soli</name>
    <dbReference type="NCBI Taxonomy" id="2315862"/>
    <lineage>
        <taxon>Bacteria</taxon>
        <taxon>Pseudomonadati</taxon>
        <taxon>Bacteroidota</taxon>
        <taxon>Chitinophagia</taxon>
        <taxon>Chitinophagales</taxon>
        <taxon>Chitinophagaceae</taxon>
        <taxon>Paraflavitalea</taxon>
    </lineage>
</organism>
<dbReference type="RefSeq" id="WP_119051620.1">
    <property type="nucleotide sequence ID" value="NZ_CP032157.1"/>
</dbReference>
<protein>
    <recommendedName>
        <fullName evidence="3">Carboxypeptidase-like regulatory domain-containing protein</fullName>
    </recommendedName>
</protein>
<sequence>MRSTSAYSWLIALPALIMSPSDIFPSKPVKIEGNVIHSLNGRQVENAYIYIVSGEEEALSGKDGVFTISTWQQLPVTLVIEHPKYRSKQISIKDPSKKTVIKLDPK</sequence>
<proteinExistence type="predicted"/>
<evidence type="ECO:0008006" key="3">
    <source>
        <dbReference type="Google" id="ProtNLM"/>
    </source>
</evidence>
<accession>A0A3B7MQZ9</accession>
<dbReference type="InterPro" id="IPR008969">
    <property type="entry name" value="CarboxyPept-like_regulatory"/>
</dbReference>